<dbReference type="EMBL" id="BOON01000048">
    <property type="protein sequence ID" value="GII25236.1"/>
    <property type="molecule type" value="Genomic_DNA"/>
</dbReference>
<gene>
    <name evidence="4" type="ORF">Pme01_48330</name>
</gene>
<dbReference type="GO" id="GO:0003676">
    <property type="term" value="F:nucleic acid binding"/>
    <property type="evidence" value="ECO:0007669"/>
    <property type="project" value="InterPro"/>
</dbReference>
<comment type="caution">
    <text evidence="4">The sequence shown here is derived from an EMBL/GenBank/DDBJ whole genome shotgun (WGS) entry which is preliminary data.</text>
</comment>
<dbReference type="Pfam" id="PF01844">
    <property type="entry name" value="HNH"/>
    <property type="match status" value="1"/>
</dbReference>
<sequence length="416" mass="44776">MDERLTGLSRVLGEHLESVPFVCSPPAVVEQLDQVHVIVQQVAALQLALVRQADALGIPAAQGATSTAAWLRGRYRISPGAATKQVKLAKMLDADCPATAETLAAGAVNVDQAWSIAKAVAGLPSEHRIQADKHLVEQAAEFGAVELTSLGERILEVVAPAETEAKALAALERAEERAYVGRELRLSEIPGEGRVRVTGWLDREAAAIVTAALDPLCAPRGGGADDVRTPGQRRADALVEVCRLAQACTKLPDNGGDRPQVVVTVSYDTLRDRVGAATLDDGQLLSAAAARRLACDAAILPAVLDGAGQVLDVGRQQRLFPAAIRRALVLRDNGCAFPDCDRPARWCEGHHVIHWADGGPTNRDNAVLLCGHHHRLIHHSDWRVSINPTDGHPDFTPPAHIDPQQQPRRNRYHRRE</sequence>
<dbReference type="RefSeq" id="WP_203935833.1">
    <property type="nucleotide sequence ID" value="NZ_BOON01000048.1"/>
</dbReference>
<evidence type="ECO:0000256" key="2">
    <source>
        <dbReference type="SAM" id="MobiDB-lite"/>
    </source>
</evidence>
<reference evidence="4" key="1">
    <citation type="submission" date="2021-01" db="EMBL/GenBank/DDBJ databases">
        <title>Whole genome shotgun sequence of Planosporangium mesophilum NBRC 109066.</title>
        <authorList>
            <person name="Komaki H."/>
            <person name="Tamura T."/>
        </authorList>
    </citation>
    <scope>NUCLEOTIDE SEQUENCE</scope>
    <source>
        <strain evidence="4">NBRC 109066</strain>
    </source>
</reference>
<dbReference type="SMART" id="SM00507">
    <property type="entry name" value="HNHc"/>
    <property type="match status" value="1"/>
</dbReference>
<accession>A0A8J3X2S9</accession>
<dbReference type="AlphaFoldDB" id="A0A8J3X2S9"/>
<name>A0A8J3X2S9_9ACTN</name>
<proteinExistence type="inferred from homology"/>
<dbReference type="GO" id="GO:0004519">
    <property type="term" value="F:endonuclease activity"/>
    <property type="evidence" value="ECO:0007669"/>
    <property type="project" value="UniProtKB-KW"/>
</dbReference>
<dbReference type="InterPro" id="IPR002711">
    <property type="entry name" value="HNH"/>
</dbReference>
<keyword evidence="4" id="KW-0540">Nuclease</keyword>
<dbReference type="InterPro" id="IPR003615">
    <property type="entry name" value="HNH_nuc"/>
</dbReference>
<dbReference type="InterPro" id="IPR003870">
    <property type="entry name" value="DUF222"/>
</dbReference>
<protein>
    <submittedName>
        <fullName evidence="4">HNH endonuclease</fullName>
    </submittedName>
</protein>
<evidence type="ECO:0000313" key="5">
    <source>
        <dbReference type="Proteomes" id="UP000599074"/>
    </source>
</evidence>
<comment type="similarity">
    <text evidence="1">Belongs to the Rv1128c/1148c/1588c/1702c/1945/3466 family.</text>
</comment>
<dbReference type="Proteomes" id="UP000599074">
    <property type="component" value="Unassembled WGS sequence"/>
</dbReference>
<evidence type="ECO:0000259" key="3">
    <source>
        <dbReference type="SMART" id="SM00507"/>
    </source>
</evidence>
<feature type="domain" description="HNH nuclease" evidence="3">
    <location>
        <begin position="323"/>
        <end position="375"/>
    </location>
</feature>
<keyword evidence="4" id="KW-0378">Hydrolase</keyword>
<evidence type="ECO:0000256" key="1">
    <source>
        <dbReference type="ARBA" id="ARBA00023450"/>
    </source>
</evidence>
<keyword evidence="5" id="KW-1185">Reference proteome</keyword>
<dbReference type="Gene3D" id="1.10.30.50">
    <property type="match status" value="1"/>
</dbReference>
<dbReference type="Pfam" id="PF02720">
    <property type="entry name" value="DUF222"/>
    <property type="match status" value="1"/>
</dbReference>
<evidence type="ECO:0000313" key="4">
    <source>
        <dbReference type="EMBL" id="GII25236.1"/>
    </source>
</evidence>
<organism evidence="4 5">
    <name type="scientific">Planosporangium mesophilum</name>
    <dbReference type="NCBI Taxonomy" id="689768"/>
    <lineage>
        <taxon>Bacteria</taxon>
        <taxon>Bacillati</taxon>
        <taxon>Actinomycetota</taxon>
        <taxon>Actinomycetes</taxon>
        <taxon>Micromonosporales</taxon>
        <taxon>Micromonosporaceae</taxon>
        <taxon>Planosporangium</taxon>
    </lineage>
</organism>
<dbReference type="GO" id="GO:0008270">
    <property type="term" value="F:zinc ion binding"/>
    <property type="evidence" value="ECO:0007669"/>
    <property type="project" value="InterPro"/>
</dbReference>
<keyword evidence="4" id="KW-0255">Endonuclease</keyword>
<feature type="region of interest" description="Disordered" evidence="2">
    <location>
        <begin position="388"/>
        <end position="416"/>
    </location>
</feature>
<dbReference type="CDD" id="cd00085">
    <property type="entry name" value="HNHc"/>
    <property type="match status" value="1"/>
</dbReference>